<dbReference type="InterPro" id="IPR050798">
    <property type="entry name" value="YhaM_exoribonuc/phosphodiest"/>
</dbReference>
<keyword evidence="1 3" id="KW-0378">Hydrolase</keyword>
<dbReference type="SUPFAM" id="SSF109604">
    <property type="entry name" value="HD-domain/PDEase-like"/>
    <property type="match status" value="1"/>
</dbReference>
<dbReference type="PANTHER" id="PTHR37294:SF1">
    <property type="entry name" value="3'-5' EXORIBONUCLEASE YHAM"/>
    <property type="match status" value="1"/>
</dbReference>
<dbReference type="CDD" id="cd00077">
    <property type="entry name" value="HDc"/>
    <property type="match status" value="1"/>
</dbReference>
<reference evidence="3 4" key="1">
    <citation type="submission" date="2019-02" db="EMBL/GenBank/DDBJ databases">
        <title>Deep-cultivation of Planctomycetes and their phenomic and genomic characterization uncovers novel biology.</title>
        <authorList>
            <person name="Wiegand S."/>
            <person name="Jogler M."/>
            <person name="Boedeker C."/>
            <person name="Pinto D."/>
            <person name="Vollmers J."/>
            <person name="Rivas-Marin E."/>
            <person name="Kohn T."/>
            <person name="Peeters S.H."/>
            <person name="Heuer A."/>
            <person name="Rast P."/>
            <person name="Oberbeckmann S."/>
            <person name="Bunk B."/>
            <person name="Jeske O."/>
            <person name="Meyerdierks A."/>
            <person name="Storesund J.E."/>
            <person name="Kallscheuer N."/>
            <person name="Luecker S."/>
            <person name="Lage O.M."/>
            <person name="Pohl T."/>
            <person name="Merkel B.J."/>
            <person name="Hornburger P."/>
            <person name="Mueller R.-W."/>
            <person name="Bruemmer F."/>
            <person name="Labrenz M."/>
            <person name="Spormann A.M."/>
            <person name="Op den Camp H."/>
            <person name="Overmann J."/>
            <person name="Amann R."/>
            <person name="Jetten M.S.M."/>
            <person name="Mascher T."/>
            <person name="Medema M.H."/>
            <person name="Devos D.P."/>
            <person name="Kaster A.-K."/>
            <person name="Ovreas L."/>
            <person name="Rohde M."/>
            <person name="Galperin M.Y."/>
            <person name="Jogler C."/>
        </authorList>
    </citation>
    <scope>NUCLEOTIDE SEQUENCE [LARGE SCALE GENOMIC DNA]</scope>
    <source>
        <strain evidence="3 4">HG66A1</strain>
    </source>
</reference>
<dbReference type="PROSITE" id="PS51831">
    <property type="entry name" value="HD"/>
    <property type="match status" value="1"/>
</dbReference>
<accession>A0A517PJC2</accession>
<dbReference type="OrthoDB" id="9778453at2"/>
<proteinExistence type="predicted"/>
<dbReference type="CDD" id="cd04492">
    <property type="entry name" value="YhaM_OBF_like"/>
    <property type="match status" value="1"/>
</dbReference>
<evidence type="ECO:0000256" key="1">
    <source>
        <dbReference type="ARBA" id="ARBA00022801"/>
    </source>
</evidence>
<dbReference type="InterPro" id="IPR012340">
    <property type="entry name" value="NA-bd_OB-fold"/>
</dbReference>
<dbReference type="NCBIfam" id="TIGR00277">
    <property type="entry name" value="HDIG"/>
    <property type="match status" value="1"/>
</dbReference>
<evidence type="ECO:0000259" key="2">
    <source>
        <dbReference type="PROSITE" id="PS51831"/>
    </source>
</evidence>
<name>A0A517PJC2_9PLAN</name>
<dbReference type="Gene3D" id="1.10.3210.10">
    <property type="entry name" value="Hypothetical protein af1432"/>
    <property type="match status" value="1"/>
</dbReference>
<dbReference type="EMBL" id="CP036266">
    <property type="protein sequence ID" value="QDT19472.1"/>
    <property type="molecule type" value="Genomic_DNA"/>
</dbReference>
<dbReference type="InterPro" id="IPR006674">
    <property type="entry name" value="HD_domain"/>
</dbReference>
<organism evidence="3 4">
    <name type="scientific">Gimesia chilikensis</name>
    <dbReference type="NCBI Taxonomy" id="2605989"/>
    <lineage>
        <taxon>Bacteria</taxon>
        <taxon>Pseudomonadati</taxon>
        <taxon>Planctomycetota</taxon>
        <taxon>Planctomycetia</taxon>
        <taxon>Planctomycetales</taxon>
        <taxon>Planctomycetaceae</taxon>
        <taxon>Gimesia</taxon>
    </lineage>
</organism>
<dbReference type="Pfam" id="PF01966">
    <property type="entry name" value="HD"/>
    <property type="match status" value="1"/>
</dbReference>
<dbReference type="Proteomes" id="UP000320421">
    <property type="component" value="Chromosome"/>
</dbReference>
<evidence type="ECO:0000313" key="3">
    <source>
        <dbReference type="EMBL" id="QDT19472.1"/>
    </source>
</evidence>
<feature type="domain" description="HD" evidence="2">
    <location>
        <begin position="162"/>
        <end position="287"/>
    </location>
</feature>
<dbReference type="Pfam" id="PF01336">
    <property type="entry name" value="tRNA_anti-codon"/>
    <property type="match status" value="1"/>
</dbReference>
<dbReference type="SUPFAM" id="SSF50249">
    <property type="entry name" value="Nucleic acid-binding proteins"/>
    <property type="match status" value="1"/>
</dbReference>
<gene>
    <name evidence="3" type="primary">yhaM_1</name>
    <name evidence="3" type="ORF">HG66A1_12370</name>
</gene>
<evidence type="ECO:0000313" key="4">
    <source>
        <dbReference type="Proteomes" id="UP000320421"/>
    </source>
</evidence>
<dbReference type="Gene3D" id="2.40.50.140">
    <property type="entry name" value="Nucleic acid-binding proteins"/>
    <property type="match status" value="1"/>
</dbReference>
<dbReference type="GO" id="GO:0031125">
    <property type="term" value="P:rRNA 3'-end processing"/>
    <property type="evidence" value="ECO:0007669"/>
    <property type="project" value="TreeGrafter"/>
</dbReference>
<sequence length="323" mass="36745">MSRQNINQLKDGDTVNEVYLLVDKQLRANRNASLFLSADLRDASGVVNARMWNVVEDRMLHFQSGNYVQVKGKVHLFQGALQIILTYIEPVSAENLDPAEFQPQASHDVQALLARLREMLLGIENNEVRTLMECFLVDESLMEEFCRAPAGVKTHHAYHGGLIEHVVNLMETAHRIADLYPKADMSLLLAGVFLHDIGKVRELGYENEFIYTDEGQLLGHLIIGVEMLTEKIRAYQEMTGESFPKEAELRLKHMIVSHHGTYEFGSPRLPMTPEAVALHHLDNLDAKVNEFARFIDDDLNSTSSWTPYSPRLQRKLFKGMTED</sequence>
<protein>
    <submittedName>
        <fullName evidence="3">3'-5' exoribonuclease YhaM</fullName>
        <ecNumber evidence="3">3.1.-.-</ecNumber>
    </submittedName>
</protein>
<dbReference type="GO" id="GO:0016787">
    <property type="term" value="F:hydrolase activity"/>
    <property type="evidence" value="ECO:0007669"/>
    <property type="project" value="UniProtKB-KW"/>
</dbReference>
<dbReference type="PANTHER" id="PTHR37294">
    <property type="entry name" value="3'-5' EXORIBONUCLEASE YHAM"/>
    <property type="match status" value="1"/>
</dbReference>
<dbReference type="InterPro" id="IPR004365">
    <property type="entry name" value="NA-bd_OB_tRNA"/>
</dbReference>
<dbReference type="AlphaFoldDB" id="A0A517PJC2"/>
<dbReference type="GO" id="GO:0003676">
    <property type="term" value="F:nucleic acid binding"/>
    <property type="evidence" value="ECO:0007669"/>
    <property type="project" value="InterPro"/>
</dbReference>
<dbReference type="InterPro" id="IPR006675">
    <property type="entry name" value="HDIG_dom"/>
</dbReference>
<dbReference type="InterPro" id="IPR003607">
    <property type="entry name" value="HD/PDEase_dom"/>
</dbReference>
<dbReference type="SMART" id="SM00471">
    <property type="entry name" value="HDc"/>
    <property type="match status" value="1"/>
</dbReference>
<dbReference type="EC" id="3.1.-.-" evidence="3"/>
<dbReference type="RefSeq" id="WP_145181304.1">
    <property type="nucleotide sequence ID" value="NZ_CP036266.1"/>
</dbReference>
<keyword evidence="4" id="KW-1185">Reference proteome</keyword>